<gene>
    <name evidence="3" type="ORF">JR064_00080</name>
</gene>
<dbReference type="RefSeq" id="WP_206228417.1">
    <property type="nucleotide sequence ID" value="NZ_JAFIWB010000001.1"/>
</dbReference>
<evidence type="ECO:0000313" key="4">
    <source>
        <dbReference type="Proteomes" id="UP000695802"/>
    </source>
</evidence>
<dbReference type="InterPro" id="IPR012223">
    <property type="entry name" value="TEII"/>
</dbReference>
<dbReference type="Pfam" id="PF00975">
    <property type="entry name" value="Thioesterase"/>
    <property type="match status" value="1"/>
</dbReference>
<dbReference type="EMBL" id="JAFIWB010000001">
    <property type="protein sequence ID" value="MBN6100565.1"/>
    <property type="molecule type" value="Genomic_DNA"/>
</dbReference>
<proteinExistence type="inferred from homology"/>
<reference evidence="3 4" key="1">
    <citation type="submission" date="2021-02" db="EMBL/GenBank/DDBJ databases">
        <title>Taxonomically Unique Crown Gall-Associated Xanthomonas Stains Have Deficiency in Virulence Repertories.</title>
        <authorList>
            <person name="Mafakheri H."/>
            <person name="Taghavi S.M."/>
            <person name="Dimkic I."/>
            <person name="Nemanja K."/>
            <person name="Osdaghi E."/>
        </authorList>
    </citation>
    <scope>NUCLEOTIDE SEQUENCE [LARGE SCALE GENOMIC DNA]</scope>
    <source>
        <strain evidence="3 4">FX4</strain>
    </source>
</reference>
<organism evidence="3 4">
    <name type="scientific">Xanthomonas bonasiae</name>
    <dbReference type="NCBI Taxonomy" id="2810351"/>
    <lineage>
        <taxon>Bacteria</taxon>
        <taxon>Pseudomonadati</taxon>
        <taxon>Pseudomonadota</taxon>
        <taxon>Gammaproteobacteria</taxon>
        <taxon>Lysobacterales</taxon>
        <taxon>Lysobacteraceae</taxon>
        <taxon>Xanthomonas</taxon>
    </lineage>
</organism>
<comment type="similarity">
    <text evidence="1">Belongs to the thioesterase family.</text>
</comment>
<comment type="caution">
    <text evidence="3">The sequence shown here is derived from an EMBL/GenBank/DDBJ whole genome shotgun (WGS) entry which is preliminary data.</text>
</comment>
<dbReference type="PANTHER" id="PTHR11487:SF0">
    <property type="entry name" value="S-ACYL FATTY ACID SYNTHASE THIOESTERASE, MEDIUM CHAIN"/>
    <property type="match status" value="1"/>
</dbReference>
<accession>A0ABS3AW34</accession>
<dbReference type="Gene3D" id="3.40.50.1820">
    <property type="entry name" value="alpha/beta hydrolase"/>
    <property type="match status" value="1"/>
</dbReference>
<evidence type="ECO:0000259" key="2">
    <source>
        <dbReference type="Pfam" id="PF00975"/>
    </source>
</evidence>
<sequence>MRLFCFPYAGGSSTDPVFRQWANAMPAEVELCILETPGRARRMTEPLEASLPRLVERLVPVFAACTDKPFVFFGHSLGAIVAYELARALAAAKLPCPSQLIVSAKQAPHLPYTRRLFDLPREQFIDALRELNGTPDELLQNEELLDLVVAVLRNDLEMAFNYRYSGAPLRHVPILAFGGRDDPHVDIQTVLAWKTHTAQFRSEIYPGGHFYLQRESKNVVRDRMVDIMAALARDVGNRCGATGAIAADDERQWRNAFTTAT</sequence>
<dbReference type="SUPFAM" id="SSF53474">
    <property type="entry name" value="alpha/beta-Hydrolases"/>
    <property type="match status" value="1"/>
</dbReference>
<feature type="domain" description="Thioesterase" evidence="2">
    <location>
        <begin position="2"/>
        <end position="222"/>
    </location>
</feature>
<name>A0ABS3AW34_9XANT</name>
<dbReference type="InterPro" id="IPR001031">
    <property type="entry name" value="Thioesterase"/>
</dbReference>
<dbReference type="Proteomes" id="UP000695802">
    <property type="component" value="Unassembled WGS sequence"/>
</dbReference>
<evidence type="ECO:0000313" key="3">
    <source>
        <dbReference type="EMBL" id="MBN6100565.1"/>
    </source>
</evidence>
<protein>
    <submittedName>
        <fullName evidence="3">Thioesterase</fullName>
    </submittedName>
</protein>
<dbReference type="InterPro" id="IPR029058">
    <property type="entry name" value="AB_hydrolase_fold"/>
</dbReference>
<dbReference type="PANTHER" id="PTHR11487">
    <property type="entry name" value="THIOESTERASE"/>
    <property type="match status" value="1"/>
</dbReference>
<keyword evidence="4" id="KW-1185">Reference proteome</keyword>
<evidence type="ECO:0000256" key="1">
    <source>
        <dbReference type="ARBA" id="ARBA00007169"/>
    </source>
</evidence>